<gene>
    <name evidence="2" type="ORF">OCBIM_22026695mg</name>
</gene>
<protein>
    <recommendedName>
        <fullName evidence="1">PiggyBac transposable element-derived protein domain-containing protein</fullName>
    </recommendedName>
</protein>
<dbReference type="OrthoDB" id="6147624at2759"/>
<dbReference type="AlphaFoldDB" id="A0A0L8I9U0"/>
<dbReference type="InterPro" id="IPR029526">
    <property type="entry name" value="PGBD"/>
</dbReference>
<organism evidence="2">
    <name type="scientific">Octopus bimaculoides</name>
    <name type="common">California two-spotted octopus</name>
    <dbReference type="NCBI Taxonomy" id="37653"/>
    <lineage>
        <taxon>Eukaryota</taxon>
        <taxon>Metazoa</taxon>
        <taxon>Spiralia</taxon>
        <taxon>Lophotrochozoa</taxon>
        <taxon>Mollusca</taxon>
        <taxon>Cephalopoda</taxon>
        <taxon>Coleoidea</taxon>
        <taxon>Octopodiformes</taxon>
        <taxon>Octopoda</taxon>
        <taxon>Incirrata</taxon>
        <taxon>Octopodidae</taxon>
        <taxon>Octopus</taxon>
    </lineage>
</organism>
<feature type="non-terminal residue" evidence="2">
    <location>
        <position position="1"/>
    </location>
</feature>
<dbReference type="PANTHER" id="PTHR46599:SF3">
    <property type="entry name" value="PIGGYBAC TRANSPOSABLE ELEMENT-DERIVED PROTEIN 4"/>
    <property type="match status" value="1"/>
</dbReference>
<name>A0A0L8I9U0_OCTBM</name>
<dbReference type="PANTHER" id="PTHR46599">
    <property type="entry name" value="PIGGYBAC TRANSPOSABLE ELEMENT-DERIVED PROTEIN 4"/>
    <property type="match status" value="1"/>
</dbReference>
<evidence type="ECO:0000259" key="1">
    <source>
        <dbReference type="Pfam" id="PF13843"/>
    </source>
</evidence>
<dbReference type="EMBL" id="KQ416197">
    <property type="protein sequence ID" value="KOF98212.1"/>
    <property type="molecule type" value="Genomic_DNA"/>
</dbReference>
<proteinExistence type="predicted"/>
<feature type="domain" description="PiggyBac transposable element-derived protein" evidence="1">
    <location>
        <begin position="104"/>
        <end position="240"/>
    </location>
</feature>
<evidence type="ECO:0000313" key="2">
    <source>
        <dbReference type="EMBL" id="KOF98212.1"/>
    </source>
</evidence>
<reference evidence="2" key="1">
    <citation type="submission" date="2015-07" db="EMBL/GenBank/DDBJ databases">
        <title>MeaNS - Measles Nucleotide Surveillance Program.</title>
        <authorList>
            <person name="Tran T."/>
            <person name="Druce J."/>
        </authorList>
    </citation>
    <scope>NUCLEOTIDE SEQUENCE</scope>
    <source>
        <strain evidence="2">UCB-OBI-ISO-001</strain>
        <tissue evidence="2">Gonad</tissue>
    </source>
</reference>
<dbReference type="STRING" id="37653.A0A0L8I9U0"/>
<sequence>IKTNLEHGSSPLEIFHEFLMDEMFQYIVDETNDYAENHPQRIRPGHGGDWFPTTGDEIKVLLALLILMGIMKTPTLVSYWNWGPAMSIPFFPETMPRDQLLCMSPHRTLFIDESLWKFKERLKFKQHNPAKCVCFGVKVYQVCQSTDRACGYTWNYKIYTDQDRLDLPASTLASNGVMLSLNENLFDKGYNIYMNNWFSSPELFLKLQVRRTNACGTVRTHRKNMPPNLHKIKLRKEEGAYQCTDSGILTLV</sequence>
<accession>A0A0L8I9U0</accession>
<dbReference type="Pfam" id="PF13843">
    <property type="entry name" value="DDE_Tnp_1_7"/>
    <property type="match status" value="2"/>
</dbReference>
<feature type="domain" description="PiggyBac transposable element-derived protein" evidence="1">
    <location>
        <begin position="10"/>
        <end position="98"/>
    </location>
</feature>